<feature type="domain" description="Macro" evidence="1">
    <location>
        <begin position="28"/>
        <end position="193"/>
    </location>
</feature>
<dbReference type="AlphaFoldDB" id="A0AAV8YF49"/>
<dbReference type="Proteomes" id="UP001162156">
    <property type="component" value="Unassembled WGS sequence"/>
</dbReference>
<evidence type="ECO:0000313" key="3">
    <source>
        <dbReference type="Proteomes" id="UP001162156"/>
    </source>
</evidence>
<dbReference type="Pfam" id="PF01661">
    <property type="entry name" value="Macro"/>
    <property type="match status" value="1"/>
</dbReference>
<protein>
    <recommendedName>
        <fullName evidence="1">Macro domain-containing protein</fullName>
    </recommendedName>
</protein>
<dbReference type="PANTHER" id="PTHR12521">
    <property type="entry name" value="PROTEIN C6ORF130"/>
    <property type="match status" value="1"/>
</dbReference>
<dbReference type="SMART" id="SM00506">
    <property type="entry name" value="A1pp"/>
    <property type="match status" value="1"/>
</dbReference>
<dbReference type="PROSITE" id="PS51154">
    <property type="entry name" value="MACRO"/>
    <property type="match status" value="1"/>
</dbReference>
<evidence type="ECO:0000313" key="2">
    <source>
        <dbReference type="EMBL" id="KAJ8949943.1"/>
    </source>
</evidence>
<dbReference type="GO" id="GO:0140291">
    <property type="term" value="P:peptidyl-glutamate ADP-deribosylation"/>
    <property type="evidence" value="ECO:0007669"/>
    <property type="project" value="TreeGrafter"/>
</dbReference>
<dbReference type="Gene3D" id="3.40.220.10">
    <property type="entry name" value="Leucine Aminopeptidase, subunit E, domain 1"/>
    <property type="match status" value="1"/>
</dbReference>
<dbReference type="InterPro" id="IPR050892">
    <property type="entry name" value="ADP-ribose_metab_enzymes"/>
</dbReference>
<dbReference type="SUPFAM" id="SSF52949">
    <property type="entry name" value="Macro domain-like"/>
    <property type="match status" value="1"/>
</dbReference>
<gene>
    <name evidence="2" type="ORF">NQ314_008089</name>
</gene>
<proteinExistence type="predicted"/>
<organism evidence="2 3">
    <name type="scientific">Rhamnusium bicolor</name>
    <dbReference type="NCBI Taxonomy" id="1586634"/>
    <lineage>
        <taxon>Eukaryota</taxon>
        <taxon>Metazoa</taxon>
        <taxon>Ecdysozoa</taxon>
        <taxon>Arthropoda</taxon>
        <taxon>Hexapoda</taxon>
        <taxon>Insecta</taxon>
        <taxon>Pterygota</taxon>
        <taxon>Neoptera</taxon>
        <taxon>Endopterygota</taxon>
        <taxon>Coleoptera</taxon>
        <taxon>Polyphaga</taxon>
        <taxon>Cucujiformia</taxon>
        <taxon>Chrysomeloidea</taxon>
        <taxon>Cerambycidae</taxon>
        <taxon>Lepturinae</taxon>
        <taxon>Rhagiini</taxon>
        <taxon>Rhamnusium</taxon>
    </lineage>
</organism>
<dbReference type="EMBL" id="JANEYF010002190">
    <property type="protein sequence ID" value="KAJ8949943.1"/>
    <property type="molecule type" value="Genomic_DNA"/>
</dbReference>
<dbReference type="InterPro" id="IPR002589">
    <property type="entry name" value="Macro_dom"/>
</dbReference>
<reference evidence="2" key="1">
    <citation type="journal article" date="2023" name="Insect Mol. Biol.">
        <title>Genome sequencing provides insights into the evolution of gene families encoding plant cell wall-degrading enzymes in longhorned beetles.</title>
        <authorList>
            <person name="Shin N.R."/>
            <person name="Okamura Y."/>
            <person name="Kirsch R."/>
            <person name="Pauchet Y."/>
        </authorList>
    </citation>
    <scope>NUCLEOTIDE SEQUENCE</scope>
    <source>
        <strain evidence="2">RBIC_L_NR</strain>
    </source>
</reference>
<keyword evidence="3" id="KW-1185">Reference proteome</keyword>
<comment type="caution">
    <text evidence="2">The sequence shown here is derived from an EMBL/GenBank/DDBJ whole genome shotgun (WGS) entry which is preliminary data.</text>
</comment>
<sequence length="193" mass="22753">MHGNADALSRMYKNDEHFVDVTFEEFVEYRKEHVIPEPQNVKIIEGDLFLAPVSSSLAHCVSQDFRMGKGIAKEFKKKYGREDELKNQNKTIGEVAEIRQEGRNVYYLVTKRWYNEKPRYEDLWKALKTLRRRSEENGDKQIAMPKIGCGLDGLLWEESRVNRVEKEDFVPVWDKNIIREAQRQDVQCKLITT</sequence>
<dbReference type="CDD" id="cd02901">
    <property type="entry name" value="Macro_Poa1p-like"/>
    <property type="match status" value="1"/>
</dbReference>
<feature type="non-terminal residue" evidence="2">
    <location>
        <position position="193"/>
    </location>
</feature>
<name>A0AAV8YF49_9CUCU</name>
<dbReference type="InterPro" id="IPR043472">
    <property type="entry name" value="Macro_dom-like"/>
</dbReference>
<dbReference type="PANTHER" id="PTHR12521:SF0">
    <property type="entry name" value="ADP-RIBOSE GLYCOHYDROLASE OARD1"/>
    <property type="match status" value="1"/>
</dbReference>
<accession>A0AAV8YF49</accession>
<evidence type="ECO:0000259" key="1">
    <source>
        <dbReference type="PROSITE" id="PS51154"/>
    </source>
</evidence>